<dbReference type="EMBL" id="LBQE01000011">
    <property type="protein sequence ID" value="KKP72276.1"/>
    <property type="molecule type" value="Genomic_DNA"/>
</dbReference>
<evidence type="ECO:0000313" key="2">
    <source>
        <dbReference type="Proteomes" id="UP000034923"/>
    </source>
</evidence>
<gene>
    <name evidence="1" type="ORF">UR70_C0011G0007</name>
</gene>
<dbReference type="Proteomes" id="UP000034923">
    <property type="component" value="Unassembled WGS sequence"/>
</dbReference>
<dbReference type="Pfam" id="PF07963">
    <property type="entry name" value="N_methyl"/>
    <property type="match status" value="1"/>
</dbReference>
<reference evidence="1 2" key="1">
    <citation type="journal article" date="2015" name="Nature">
        <title>rRNA introns, odd ribosomes, and small enigmatic genomes across a large radiation of phyla.</title>
        <authorList>
            <person name="Brown C.T."/>
            <person name="Hug L.A."/>
            <person name="Thomas B.C."/>
            <person name="Sharon I."/>
            <person name="Castelle C.J."/>
            <person name="Singh A."/>
            <person name="Wilkins M.J."/>
            <person name="Williams K.H."/>
            <person name="Banfield J.F."/>
        </authorList>
    </citation>
    <scope>NUCLEOTIDE SEQUENCE [LARGE SCALE GENOMIC DNA]</scope>
</reference>
<name>A0A0G0C813_9BACT</name>
<dbReference type="Gene3D" id="2.60.40.1120">
    <property type="entry name" value="Carboxypeptidase-like, regulatory domain"/>
    <property type="match status" value="1"/>
</dbReference>
<protein>
    <submittedName>
        <fullName evidence="1">Uncharacterized protein</fullName>
    </submittedName>
</protein>
<dbReference type="SUPFAM" id="SSF49464">
    <property type="entry name" value="Carboxypeptidase regulatory domain-like"/>
    <property type="match status" value="1"/>
</dbReference>
<dbReference type="InterPro" id="IPR013784">
    <property type="entry name" value="Carb-bd-like_fold"/>
</dbReference>
<dbReference type="InterPro" id="IPR008969">
    <property type="entry name" value="CarboxyPept-like_regulatory"/>
</dbReference>
<dbReference type="PROSITE" id="PS00409">
    <property type="entry name" value="PROKAR_NTER_METHYL"/>
    <property type="match status" value="1"/>
</dbReference>
<accession>A0A0G0C813</accession>
<organism evidence="1 2">
    <name type="scientific">Candidatus Nomurabacteria bacterium GW2011_GWB1_35_20</name>
    <dbReference type="NCBI Taxonomy" id="1618740"/>
    <lineage>
        <taxon>Bacteria</taxon>
        <taxon>Candidatus Nomuraibacteriota</taxon>
    </lineage>
</organism>
<dbReference type="GO" id="GO:0030246">
    <property type="term" value="F:carbohydrate binding"/>
    <property type="evidence" value="ECO:0007669"/>
    <property type="project" value="InterPro"/>
</dbReference>
<dbReference type="SUPFAM" id="SSF49452">
    <property type="entry name" value="Starch-binding domain-like"/>
    <property type="match status" value="1"/>
</dbReference>
<dbReference type="AlphaFoldDB" id="A0A0G0C813"/>
<dbReference type="NCBIfam" id="TIGR02532">
    <property type="entry name" value="IV_pilin_GFxxxE"/>
    <property type="match status" value="1"/>
</dbReference>
<proteinExistence type="predicted"/>
<dbReference type="InterPro" id="IPR012902">
    <property type="entry name" value="N_methyl_site"/>
</dbReference>
<sequence length="441" mass="47207">MIFNIHKRGFTLVETLVGTAVFVLVSLSAYKAFGVLMDAVSASQAKIAATSVANEKFEIIRNLPYENVGIPNSIPTGEIPRNQSITRDGYSFDILTTIRNIDDPFDGTIGGTPSDSSPADYKLADLDITCSNCKIFPPLKFITLVAPHSLETVSSNGALFIRVFDSDGLAIQGASVNIENTQTNPDIIIEETTDNEGWIKIVDAPPGTNAYNIIATKSGFSTDQTYPIGGAAGTDPISPDATVVVQQVTQTSLLIDRVSSFTVQTVDSSCVVLPNIDFSLTGTKIIGAPSILKYDTHNFSTGSSGNVTIQDLEADTYETVLTSISYDLSGTSFFPIFTINPNENKTLQMVAVPHAGMALLVSVKDSADLPINGATVQLEKGEFNEIKSTNSSPCQTPGQTFWNNLASGSYTLTVSKIGYQTSVSTIDVLNNWQNQNIILTP</sequence>
<evidence type="ECO:0000313" key="1">
    <source>
        <dbReference type="EMBL" id="KKP72276.1"/>
    </source>
</evidence>
<comment type="caution">
    <text evidence="1">The sequence shown here is derived from an EMBL/GenBank/DDBJ whole genome shotgun (WGS) entry which is preliminary data.</text>
</comment>